<accession>A0AAE0FQV0</accession>
<name>A0AAE0FQV0_9CHLO</name>
<comment type="caution">
    <text evidence="2">The sequence shown here is derived from an EMBL/GenBank/DDBJ whole genome shotgun (WGS) entry which is preliminary data.</text>
</comment>
<feature type="coiled-coil region" evidence="1">
    <location>
        <begin position="91"/>
        <end position="125"/>
    </location>
</feature>
<protein>
    <submittedName>
        <fullName evidence="2">Uncharacterized protein</fullName>
    </submittedName>
</protein>
<gene>
    <name evidence="2" type="ORF">CYMTET_26876</name>
</gene>
<dbReference type="AlphaFoldDB" id="A0AAE0FQV0"/>
<keyword evidence="3" id="KW-1185">Reference proteome</keyword>
<keyword evidence="1" id="KW-0175">Coiled coil</keyword>
<dbReference type="Proteomes" id="UP001190700">
    <property type="component" value="Unassembled WGS sequence"/>
</dbReference>
<reference evidence="2 3" key="1">
    <citation type="journal article" date="2015" name="Genome Biol. Evol.">
        <title>Comparative Genomics of a Bacterivorous Green Alga Reveals Evolutionary Causalities and Consequences of Phago-Mixotrophic Mode of Nutrition.</title>
        <authorList>
            <person name="Burns J.A."/>
            <person name="Paasch A."/>
            <person name="Narechania A."/>
            <person name="Kim E."/>
        </authorList>
    </citation>
    <scope>NUCLEOTIDE SEQUENCE [LARGE SCALE GENOMIC DNA]</scope>
    <source>
        <strain evidence="2 3">PLY_AMNH</strain>
    </source>
</reference>
<evidence type="ECO:0000256" key="1">
    <source>
        <dbReference type="SAM" id="Coils"/>
    </source>
</evidence>
<dbReference type="EMBL" id="LGRX02014590">
    <property type="protein sequence ID" value="KAK3264382.1"/>
    <property type="molecule type" value="Genomic_DNA"/>
</dbReference>
<feature type="coiled-coil region" evidence="1">
    <location>
        <begin position="288"/>
        <end position="346"/>
    </location>
</feature>
<organism evidence="2 3">
    <name type="scientific">Cymbomonas tetramitiformis</name>
    <dbReference type="NCBI Taxonomy" id="36881"/>
    <lineage>
        <taxon>Eukaryota</taxon>
        <taxon>Viridiplantae</taxon>
        <taxon>Chlorophyta</taxon>
        <taxon>Pyramimonadophyceae</taxon>
        <taxon>Pyramimonadales</taxon>
        <taxon>Pyramimonadaceae</taxon>
        <taxon>Cymbomonas</taxon>
    </lineage>
</organism>
<evidence type="ECO:0000313" key="3">
    <source>
        <dbReference type="Proteomes" id="UP001190700"/>
    </source>
</evidence>
<evidence type="ECO:0000313" key="2">
    <source>
        <dbReference type="EMBL" id="KAK3264382.1"/>
    </source>
</evidence>
<sequence>MADKNSGSSLSIDPETVAAWELGTKVAVLQAQGVQNLTRVLTEEIQNRDLGDLRLSDQLTAFKECVEERFSQMGLEIMDLRARVRDEVAAREVVERELADERTNRQELMRQREKEEITARAALKDSILREERVRREQDLHMENQLNQVDAKLTRLEASAVAMAEVDRGLEEKLLSQAALGRLQQQQLEKCAADWQARHSALGEDVGEMRQRHSKLEARLSNTEGAHVALEKLITEETNKRKATDETQDRTVADLAERMDSLVKETATSHNQASGMLGACSSTMVVCSVADEREERSRLEGQLTSMQAEVQKQTTVKARVEALEGVVEILSDRAERAERARIELEGRLDTESSTTKQGLDGCRGMIAATRDTIHLQVEAMVTNVKSLEQKTEEGKMAQQRLTLALNAEEAARKLIERRVEIMKGGE</sequence>
<proteinExistence type="predicted"/>